<protein>
    <submittedName>
        <fullName evidence="2">Uncharacterized protein</fullName>
    </submittedName>
</protein>
<feature type="region of interest" description="Disordered" evidence="1">
    <location>
        <begin position="105"/>
        <end position="133"/>
    </location>
</feature>
<feature type="region of interest" description="Disordered" evidence="1">
    <location>
        <begin position="1"/>
        <end position="21"/>
    </location>
</feature>
<dbReference type="AlphaFoldDB" id="A0AAD9Y8C1"/>
<organism evidence="2 3">
    <name type="scientific">Colletotrichum kahawae</name>
    <name type="common">Coffee berry disease fungus</name>
    <dbReference type="NCBI Taxonomy" id="34407"/>
    <lineage>
        <taxon>Eukaryota</taxon>
        <taxon>Fungi</taxon>
        <taxon>Dikarya</taxon>
        <taxon>Ascomycota</taxon>
        <taxon>Pezizomycotina</taxon>
        <taxon>Sordariomycetes</taxon>
        <taxon>Hypocreomycetidae</taxon>
        <taxon>Glomerellales</taxon>
        <taxon>Glomerellaceae</taxon>
        <taxon>Colletotrichum</taxon>
        <taxon>Colletotrichum gloeosporioides species complex</taxon>
    </lineage>
</organism>
<comment type="caution">
    <text evidence="2">The sequence shown here is derived from an EMBL/GenBank/DDBJ whole genome shotgun (WGS) entry which is preliminary data.</text>
</comment>
<sequence>MKWPGRWVRKEPDFPRGAGDPAGEAGCVCRPFVGDLGLGLEEGRMGGGWMMEGVVDVDVDVNQDWDQDWEGLVGEGVSCAGLGQTKATKVKQGCTWEQQRQSEVAAAVDDDGQSERSREDDGHHGCGRQGIGKAQKMQRRLEAISSIHLIIHLDAFEASTWALAAVQAECLFASWALTTKVRRATGKWALLLSPISRLPNGQGPDL</sequence>
<name>A0AAD9Y8C1_COLKA</name>
<evidence type="ECO:0000256" key="1">
    <source>
        <dbReference type="SAM" id="MobiDB-lite"/>
    </source>
</evidence>
<gene>
    <name evidence="2" type="ORF">CKAH01_06831</name>
</gene>
<dbReference type="Proteomes" id="UP001281614">
    <property type="component" value="Unassembled WGS sequence"/>
</dbReference>
<dbReference type="EMBL" id="VYYT01000311">
    <property type="protein sequence ID" value="KAK2744574.1"/>
    <property type="molecule type" value="Genomic_DNA"/>
</dbReference>
<evidence type="ECO:0000313" key="3">
    <source>
        <dbReference type="Proteomes" id="UP001281614"/>
    </source>
</evidence>
<keyword evidence="3" id="KW-1185">Reference proteome</keyword>
<reference evidence="2" key="1">
    <citation type="submission" date="2023-02" db="EMBL/GenBank/DDBJ databases">
        <title>Colletotrichum kahawae CIFC_Que2 genome sequencing and assembly.</title>
        <authorList>
            <person name="Baroncelli R."/>
        </authorList>
    </citation>
    <scope>NUCLEOTIDE SEQUENCE</scope>
    <source>
        <strain evidence="2">CIFC_Que2</strain>
    </source>
</reference>
<feature type="compositionally biased region" description="Basic and acidic residues" evidence="1">
    <location>
        <begin position="113"/>
        <end position="124"/>
    </location>
</feature>
<accession>A0AAD9Y8C1</accession>
<proteinExistence type="predicted"/>
<evidence type="ECO:0000313" key="2">
    <source>
        <dbReference type="EMBL" id="KAK2744574.1"/>
    </source>
</evidence>